<feature type="compositionally biased region" description="Basic and acidic residues" evidence="1">
    <location>
        <begin position="115"/>
        <end position="128"/>
    </location>
</feature>
<evidence type="ECO:0000313" key="2">
    <source>
        <dbReference type="EMBL" id="MBF5051987.1"/>
    </source>
</evidence>
<keyword evidence="3" id="KW-1185">Reference proteome</keyword>
<organism evidence="2 3">
    <name type="scientific">Alloalcanivorax venustensis ISO4</name>
    <dbReference type="NCBI Taxonomy" id="1177184"/>
    <lineage>
        <taxon>Bacteria</taxon>
        <taxon>Pseudomonadati</taxon>
        <taxon>Pseudomonadota</taxon>
        <taxon>Gammaproteobacteria</taxon>
        <taxon>Oceanospirillales</taxon>
        <taxon>Alcanivoracaceae</taxon>
        <taxon>Alloalcanivorax</taxon>
    </lineage>
</organism>
<name>A0ABS0AD22_9GAMM</name>
<accession>A0ABS0AD22</accession>
<dbReference type="EMBL" id="ARXR01000003">
    <property type="protein sequence ID" value="MBF5051987.1"/>
    <property type="molecule type" value="Genomic_DNA"/>
</dbReference>
<proteinExistence type="predicted"/>
<evidence type="ECO:0000313" key="3">
    <source>
        <dbReference type="Proteomes" id="UP000644441"/>
    </source>
</evidence>
<dbReference type="Proteomes" id="UP000644441">
    <property type="component" value="Unassembled WGS sequence"/>
</dbReference>
<comment type="caution">
    <text evidence="2">The sequence shown here is derived from an EMBL/GenBank/DDBJ whole genome shotgun (WGS) entry which is preliminary data.</text>
</comment>
<evidence type="ECO:0000256" key="1">
    <source>
        <dbReference type="SAM" id="MobiDB-lite"/>
    </source>
</evidence>
<protein>
    <submittedName>
        <fullName evidence="2">Uncharacterized protein</fullName>
    </submittedName>
</protein>
<sequence>MDRSISRVLSWTAIHLGPASPRASSDLPGPGAGHAHGSLFGLAPGGVYPATAVASGAVRSYRTFSPLPGGSKAAGRYLFCGTFRNRTVTSAAPRRYLAPCPMEPGLSSSGLHRQRLPDRPGADHSGDS</sequence>
<gene>
    <name evidence="2" type="ORF">ISO4_00589</name>
</gene>
<feature type="region of interest" description="Disordered" evidence="1">
    <location>
        <begin position="102"/>
        <end position="128"/>
    </location>
</feature>
<reference evidence="2 3" key="1">
    <citation type="submission" date="2012-09" db="EMBL/GenBank/DDBJ databases">
        <title>Genome Sequence of alkane-degrading Bacterium Alcanivorax venustensis ISO4.</title>
        <authorList>
            <person name="Lai Q."/>
            <person name="Shao Z."/>
        </authorList>
    </citation>
    <scope>NUCLEOTIDE SEQUENCE [LARGE SCALE GENOMIC DNA]</scope>
    <source>
        <strain evidence="2 3">ISO4</strain>
    </source>
</reference>